<proteinExistence type="predicted"/>
<feature type="compositionally biased region" description="Polar residues" evidence="1">
    <location>
        <begin position="448"/>
        <end position="460"/>
    </location>
</feature>
<feature type="compositionally biased region" description="Polar residues" evidence="1">
    <location>
        <begin position="354"/>
        <end position="364"/>
    </location>
</feature>
<dbReference type="Proteomes" id="UP001515480">
    <property type="component" value="Unassembled WGS sequence"/>
</dbReference>
<evidence type="ECO:0000256" key="2">
    <source>
        <dbReference type="SAM" id="Phobius"/>
    </source>
</evidence>
<keyword evidence="4" id="KW-1185">Reference proteome</keyword>
<name>A0AB34JDT9_PRYPA</name>
<feature type="transmembrane region" description="Helical" evidence="2">
    <location>
        <begin position="126"/>
        <end position="146"/>
    </location>
</feature>
<keyword evidence="2" id="KW-0812">Transmembrane</keyword>
<dbReference type="PROSITE" id="PS50096">
    <property type="entry name" value="IQ"/>
    <property type="match status" value="2"/>
</dbReference>
<keyword evidence="2" id="KW-0472">Membrane</keyword>
<evidence type="ECO:0000256" key="1">
    <source>
        <dbReference type="SAM" id="MobiDB-lite"/>
    </source>
</evidence>
<dbReference type="Gene3D" id="1.20.5.190">
    <property type="match status" value="1"/>
</dbReference>
<feature type="transmembrane region" description="Helical" evidence="2">
    <location>
        <begin position="191"/>
        <end position="210"/>
    </location>
</feature>
<comment type="caution">
    <text evidence="3">The sequence shown here is derived from an EMBL/GenBank/DDBJ whole genome shotgun (WGS) entry which is preliminary data.</text>
</comment>
<organism evidence="3 4">
    <name type="scientific">Prymnesium parvum</name>
    <name type="common">Toxic golden alga</name>
    <dbReference type="NCBI Taxonomy" id="97485"/>
    <lineage>
        <taxon>Eukaryota</taxon>
        <taxon>Haptista</taxon>
        <taxon>Haptophyta</taxon>
        <taxon>Prymnesiophyceae</taxon>
        <taxon>Prymnesiales</taxon>
        <taxon>Prymnesiaceae</taxon>
        <taxon>Prymnesium</taxon>
    </lineage>
</organism>
<sequence length="620" mass="69372">MLYADKENLKTRVAQELLSVREKEMTFYAKNLSMVGTHAALLAGFAFTILSQYKFKSPDGGVISRSTREFLGMTVSCESTRFYDESSGDGYGTCNQLGIAGWAWDTWFIQIFQGLHLALTTLGMTVQLWTVYTCVFTNILGLHLALRGPEGSVDRAVRHMAQQNRMVLKKFTAGLVLFLLSVIFFSLSEYYFYVSFVIVGLVITISWHIYKNIRFLVNVFFVEKEHTVTGQFTDRGDSRARHSRLAQRDRRDTEYAAKGEVGVMQMGDMLAGKYYSKGKPRLREAVSIYLGGLRARMGLRKRKMKGGKGARSPSRGTRWAALHSWAAQSSLLGEKDFEEAQAPSRVAEVLIQRQQAASPGSSTGQRRRAAAAKLQAASRGFITRQRESRRTDGSDQPNSFGMNLPPFLDALVRSFGLNDASTYEQSVVKLQAGVRGRIARTRSREQLSARNSAMSDSAISDNDERSVYSEYTASRPTTPRGPPRIDCQNLLQQERVIQHCEQFNIPCDPRRSGQPSVSRTSVAPFDITQFRVPWDSQPRFSRDPSPALSVNKRVSFPEDHSELSQGSRSEARRNPTFALSDINSESDAMPRPLLRPSTSRETVRKDATRLDGGAGTGYPF</sequence>
<feature type="region of interest" description="Disordered" evidence="1">
    <location>
        <begin position="354"/>
        <end position="402"/>
    </location>
</feature>
<feature type="transmembrane region" description="Helical" evidence="2">
    <location>
        <begin position="31"/>
        <end position="50"/>
    </location>
</feature>
<keyword evidence="2" id="KW-1133">Transmembrane helix</keyword>
<dbReference type="EMBL" id="JBGBPQ010000009">
    <property type="protein sequence ID" value="KAL1519959.1"/>
    <property type="molecule type" value="Genomic_DNA"/>
</dbReference>
<feature type="transmembrane region" description="Helical" evidence="2">
    <location>
        <begin position="167"/>
        <end position="185"/>
    </location>
</feature>
<evidence type="ECO:0000313" key="3">
    <source>
        <dbReference type="EMBL" id="KAL1519959.1"/>
    </source>
</evidence>
<protein>
    <submittedName>
        <fullName evidence="3">Uncharacterized protein</fullName>
    </submittedName>
</protein>
<feature type="region of interest" description="Disordered" evidence="1">
    <location>
        <begin position="535"/>
        <end position="620"/>
    </location>
</feature>
<feature type="compositionally biased region" description="Basic and acidic residues" evidence="1">
    <location>
        <begin position="384"/>
        <end position="393"/>
    </location>
</feature>
<gene>
    <name evidence="3" type="ORF">AB1Y20_023445</name>
</gene>
<accession>A0AB34JDT9</accession>
<feature type="region of interest" description="Disordered" evidence="1">
    <location>
        <begin position="442"/>
        <end position="485"/>
    </location>
</feature>
<reference evidence="3 4" key="1">
    <citation type="journal article" date="2024" name="Science">
        <title>Giant polyketide synthase enzymes in the biosynthesis of giant marine polyether toxins.</title>
        <authorList>
            <person name="Fallon T.R."/>
            <person name="Shende V.V."/>
            <person name="Wierzbicki I.H."/>
            <person name="Pendleton A.L."/>
            <person name="Watervoot N.F."/>
            <person name="Auber R.P."/>
            <person name="Gonzalez D.J."/>
            <person name="Wisecaver J.H."/>
            <person name="Moore B.S."/>
        </authorList>
    </citation>
    <scope>NUCLEOTIDE SEQUENCE [LARGE SCALE GENOMIC DNA]</scope>
    <source>
        <strain evidence="3 4">12B1</strain>
    </source>
</reference>
<evidence type="ECO:0000313" key="4">
    <source>
        <dbReference type="Proteomes" id="UP001515480"/>
    </source>
</evidence>
<dbReference type="AlphaFoldDB" id="A0AB34JDT9"/>
<dbReference type="Pfam" id="PF00612">
    <property type="entry name" value="IQ"/>
    <property type="match status" value="2"/>
</dbReference>
<dbReference type="InterPro" id="IPR000048">
    <property type="entry name" value="IQ_motif_EF-hand-BS"/>
</dbReference>